<name>A0A1I7MQQ8_9MICC</name>
<keyword evidence="2" id="KW-1185">Reference proteome</keyword>
<evidence type="ECO:0000313" key="1">
    <source>
        <dbReference type="EMBL" id="SFV24246.1"/>
    </source>
</evidence>
<evidence type="ECO:0000313" key="2">
    <source>
        <dbReference type="Proteomes" id="UP000198881"/>
    </source>
</evidence>
<accession>A0A1I7MQQ8</accession>
<dbReference type="EMBL" id="FPCG01000010">
    <property type="protein sequence ID" value="SFV24246.1"/>
    <property type="molecule type" value="Genomic_DNA"/>
</dbReference>
<sequence>MDFSLSRLRRGLAPDMASLEHLAALSESLGAAVDRVAQMLGSTTGQSADLEVALNSIDADATSRHMALMTSLRSAFISPLPRQDLYQFSDLLNRAVEQVCNAGLLIRATEQFRLPAPAMDLLEILGRQAELFTAATGQFRDLDAVEETWIQMQRACKRSDRILTTWISGMSGDLLQRTYHQQREVAHSLESTVDTLRDLVSHLGRVLVRES</sequence>
<dbReference type="Proteomes" id="UP000198881">
    <property type="component" value="Unassembled WGS sequence"/>
</dbReference>
<dbReference type="AlphaFoldDB" id="A0A1I7MQQ8"/>
<dbReference type="RefSeq" id="WP_091698712.1">
    <property type="nucleotide sequence ID" value="NZ_CAMIGK010000030.1"/>
</dbReference>
<gene>
    <name evidence="1" type="ORF">SAMN04487966_11062</name>
</gene>
<dbReference type="STRING" id="574650.SAMN04487966_11062"/>
<reference evidence="1 2" key="1">
    <citation type="submission" date="2016-10" db="EMBL/GenBank/DDBJ databases">
        <authorList>
            <person name="de Groot N.N."/>
        </authorList>
    </citation>
    <scope>NUCLEOTIDE SEQUENCE [LARGE SCALE GENOMIC DNA]</scope>
    <source>
        <strain evidence="1 2">CGMCC 1.7054</strain>
    </source>
</reference>
<dbReference type="Gene3D" id="1.20.58.220">
    <property type="entry name" value="Phosphate transport system protein phou homolog 2, domain 2"/>
    <property type="match status" value="1"/>
</dbReference>
<protein>
    <recommendedName>
        <fullName evidence="3">Nuclease PIN</fullName>
    </recommendedName>
</protein>
<dbReference type="InterPro" id="IPR038078">
    <property type="entry name" value="PhoU-like_sf"/>
</dbReference>
<evidence type="ECO:0008006" key="3">
    <source>
        <dbReference type="Google" id="ProtNLM"/>
    </source>
</evidence>
<proteinExistence type="predicted"/>
<organism evidence="1 2">
    <name type="scientific">Micrococcus terreus</name>
    <dbReference type="NCBI Taxonomy" id="574650"/>
    <lineage>
        <taxon>Bacteria</taxon>
        <taxon>Bacillati</taxon>
        <taxon>Actinomycetota</taxon>
        <taxon>Actinomycetes</taxon>
        <taxon>Micrococcales</taxon>
        <taxon>Micrococcaceae</taxon>
        <taxon>Micrococcus</taxon>
    </lineage>
</organism>
<dbReference type="OrthoDB" id="9797568at2"/>